<evidence type="ECO:0000256" key="2">
    <source>
        <dbReference type="ARBA" id="ARBA00022723"/>
    </source>
</evidence>
<keyword evidence="2" id="KW-0479">Metal-binding</keyword>
<feature type="domain" description="Phosphoribosylformylglycinamidine synthase linker" evidence="8">
    <location>
        <begin position="182"/>
        <end position="231"/>
    </location>
</feature>
<dbReference type="CDD" id="cd02204">
    <property type="entry name" value="PurL_repeat2"/>
    <property type="match status" value="1"/>
</dbReference>
<dbReference type="FunFam" id="3.30.1330.10:FF:000013">
    <property type="entry name" value="Phosphoribosylformylglycinamidine synthase"/>
    <property type="match status" value="1"/>
</dbReference>
<proteinExistence type="predicted"/>
<dbReference type="GO" id="GO:0005524">
    <property type="term" value="F:ATP binding"/>
    <property type="evidence" value="ECO:0007669"/>
    <property type="project" value="UniProtKB-KW"/>
</dbReference>
<dbReference type="InterPro" id="IPR036921">
    <property type="entry name" value="PurM-like_N_sf"/>
</dbReference>
<keyword evidence="6" id="KW-0460">Magnesium</keyword>
<dbReference type="SUPFAM" id="SSF55326">
    <property type="entry name" value="PurM N-terminal domain-like"/>
    <property type="match status" value="2"/>
</dbReference>
<evidence type="ECO:0000256" key="3">
    <source>
        <dbReference type="ARBA" id="ARBA00022741"/>
    </source>
</evidence>
<evidence type="ECO:0000256" key="1">
    <source>
        <dbReference type="ARBA" id="ARBA00022598"/>
    </source>
</evidence>
<dbReference type="Pfam" id="PF18072">
    <property type="entry name" value="FGAR-AT_linker"/>
    <property type="match status" value="1"/>
</dbReference>
<keyword evidence="5" id="KW-0067">ATP-binding</keyword>
<name>A0A366ICE1_9FIRM</name>
<dbReference type="SUPFAM" id="SSF56042">
    <property type="entry name" value="PurM C-terminal domain-like"/>
    <property type="match status" value="2"/>
</dbReference>
<dbReference type="Pfam" id="PF13507">
    <property type="entry name" value="GATase_5"/>
    <property type="match status" value="1"/>
</dbReference>
<dbReference type="CDD" id="cd02203">
    <property type="entry name" value="PurL_repeat1"/>
    <property type="match status" value="1"/>
</dbReference>
<keyword evidence="4" id="KW-0658">Purine biosynthesis</keyword>
<dbReference type="SMART" id="SM01211">
    <property type="entry name" value="GATase_5"/>
    <property type="match status" value="1"/>
</dbReference>
<dbReference type="Proteomes" id="UP000253490">
    <property type="component" value="Unassembled WGS sequence"/>
</dbReference>
<dbReference type="EMBL" id="QNRX01000004">
    <property type="protein sequence ID" value="RBP67464.1"/>
    <property type="molecule type" value="Genomic_DNA"/>
</dbReference>
<keyword evidence="10" id="KW-1185">Reference proteome</keyword>
<dbReference type="Gene3D" id="3.90.650.10">
    <property type="entry name" value="PurM-like C-terminal domain"/>
    <property type="match status" value="2"/>
</dbReference>
<dbReference type="GO" id="GO:0046872">
    <property type="term" value="F:metal ion binding"/>
    <property type="evidence" value="ECO:0007669"/>
    <property type="project" value="UniProtKB-KW"/>
</dbReference>
<sequence>MSSEKIKRVYVEKREGFNIESKHLKTELKETLGIIGLEGLRILNRYDFVAQEDSVYEQIKKLILSEPNVDKVYDEDFPHVEEERFFAMEYLPGQYDQRADSAAQCIQILLPEARSKVKTAKVILLRGKISDKEFTKIKDYCINPVDSREASMEIPHKLTDDLEEPNDIEIIKGFILFNDEELEQYRKEKGFAMSKEDMLFVKEYFGKDEKRNPTVTELKVIDTYWSDHCRHTTFFTEIRDIQIEEGPYKEQIESTLKQYLASREYIETKKPITLMDLGTINTKQCKKMGLLEDLDQSEEINACSIKIDVDVDGQTEKWLLMFKNETHNHPTEIEPFGGAATCLGGAIRDPLSGRSYVYQAMRVTGSGDPRKSIDETIPGKLSQRKISKEAAKGFSSYGNQIGLATGQVTEIYHPGYIAKRMEVGAVIGAAPQENVVREEPLPGDIVLIIGGRTGRDGCGGATGSSKAHTEESLTQCGAEVQKGNPPEERKIQRLFRKPKVTKLIKRCNDFGAGGVSVAIGELADSLDIDLDAVPKKYEGLDGTELAISESQERMAVVIAAKDLEDFISFGHEENLEVTKVADVTASGRLIMKWRNKVILDLSRAFLNTNGAKQYADVMIASPNQSVENHHHEDSLKEIFMSELQDLNACSQQGLGEMFDGSIGAGSVLMPYGGKYAITPAEGMAGKIPVLKGETNTCSLMSYGYDPEVCEWSPYHGGIYSVVESVAKIVAMGGDYTKIRLSMQEYFERLEKDPVKWGKPFSALLGAYFAQDALGIAAIGGKDSMSGTFNDLTVPPTIISFAVTVDKAENVLSPEFKQTGSKIYLVEIKRDEKEIPNFEELKQKYSKIKNLINQKVILSAKTIGKGGIGVALAKMSFGNKIGVSINESFEVNRLFDKSIGSILVEVKANKEGQLDNQFTLIGETVDEELIKIGKENIDVDSLIKAYELPLAKVHPIKEDEIGDLKTLHFETSPRVYKGQKIGAPRVFIPVFPGTNCEYDSIKAFEKAGATVNSMVFKNLNSQDIEESLKNMAKKISEAQILMMPGGFSAGDEPDGSGKFIATIFRNPYITEAVMELLNKRDGLILGICNGFQALIKLGLVPYGKIRPLGESAPTLTYNKIGRHISRLSMTKVVSKRSPWLNKVELGQMHNIPMSHGEGRFVADESTLQELIDKGQIATQYVDLSGNASYDGRYNPNGSLYAVEGITSPDGRVLGKMGHSERIGNDIHKNQSGEKNQFIFESGVQYFQI</sequence>
<evidence type="ECO:0000256" key="5">
    <source>
        <dbReference type="ARBA" id="ARBA00022840"/>
    </source>
</evidence>
<dbReference type="PANTHER" id="PTHR10099">
    <property type="entry name" value="PHOSPHORIBOSYLFORMYLGLYCINAMIDINE SYNTHASE"/>
    <property type="match status" value="1"/>
</dbReference>
<feature type="domain" description="PurM-like C-terminal" evidence="7">
    <location>
        <begin position="442"/>
        <end position="593"/>
    </location>
</feature>
<evidence type="ECO:0000313" key="9">
    <source>
        <dbReference type="EMBL" id="RBP67464.1"/>
    </source>
</evidence>
<dbReference type="NCBIfam" id="TIGR01857">
    <property type="entry name" value="FGAM-synthase"/>
    <property type="match status" value="1"/>
</dbReference>
<dbReference type="Pfam" id="PF02769">
    <property type="entry name" value="AIRS_C"/>
    <property type="match status" value="1"/>
</dbReference>
<dbReference type="GO" id="GO:0006164">
    <property type="term" value="P:purine nucleotide biosynthetic process"/>
    <property type="evidence" value="ECO:0007669"/>
    <property type="project" value="UniProtKB-KW"/>
</dbReference>
<dbReference type="InterPro" id="IPR036676">
    <property type="entry name" value="PurM-like_C_sf"/>
</dbReference>
<dbReference type="SUPFAM" id="SSF52317">
    <property type="entry name" value="Class I glutamine amidotransferase-like"/>
    <property type="match status" value="1"/>
</dbReference>
<dbReference type="PANTHER" id="PTHR10099:SF1">
    <property type="entry name" value="PHOSPHORIBOSYLFORMYLGLYCINAMIDINE SYNTHASE"/>
    <property type="match status" value="1"/>
</dbReference>
<protein>
    <submittedName>
        <fullName evidence="9">Phosphoribosylformylglycinamidine synthase</fullName>
    </submittedName>
</protein>
<dbReference type="PROSITE" id="PS51273">
    <property type="entry name" value="GATASE_TYPE_1"/>
    <property type="match status" value="1"/>
</dbReference>
<gene>
    <name evidence="9" type="ORF">DES36_104166</name>
</gene>
<dbReference type="OrthoDB" id="9804441at2"/>
<dbReference type="GO" id="GO:0005737">
    <property type="term" value="C:cytoplasm"/>
    <property type="evidence" value="ECO:0007669"/>
    <property type="project" value="TreeGrafter"/>
</dbReference>
<dbReference type="InterPro" id="IPR041609">
    <property type="entry name" value="PurL_linker"/>
</dbReference>
<dbReference type="InterPro" id="IPR029062">
    <property type="entry name" value="Class_I_gatase-like"/>
</dbReference>
<evidence type="ECO:0000259" key="8">
    <source>
        <dbReference type="Pfam" id="PF18072"/>
    </source>
</evidence>
<dbReference type="AlphaFoldDB" id="A0A366ICE1"/>
<dbReference type="Gene3D" id="3.30.1330.10">
    <property type="entry name" value="PurM-like, N-terminal domain"/>
    <property type="match status" value="2"/>
</dbReference>
<dbReference type="RefSeq" id="WP_113920026.1">
    <property type="nucleotide sequence ID" value="NZ_QNRX01000004.1"/>
</dbReference>
<reference evidence="9 10" key="1">
    <citation type="submission" date="2018-06" db="EMBL/GenBank/DDBJ databases">
        <title>Genomic Encyclopedia of Type Strains, Phase IV (KMG-IV): sequencing the most valuable type-strain genomes for metagenomic binning, comparative biology and taxonomic classification.</title>
        <authorList>
            <person name="Goeker M."/>
        </authorList>
    </citation>
    <scope>NUCLEOTIDE SEQUENCE [LARGE SCALE GENOMIC DNA]</scope>
    <source>
        <strain evidence="9 10">DSM 22112</strain>
    </source>
</reference>
<dbReference type="Gene3D" id="3.40.50.880">
    <property type="match status" value="1"/>
</dbReference>
<evidence type="ECO:0000256" key="6">
    <source>
        <dbReference type="ARBA" id="ARBA00022842"/>
    </source>
</evidence>
<dbReference type="InterPro" id="IPR010141">
    <property type="entry name" value="FGAM_synthase"/>
</dbReference>
<evidence type="ECO:0000256" key="4">
    <source>
        <dbReference type="ARBA" id="ARBA00022755"/>
    </source>
</evidence>
<accession>A0A366ICE1</accession>
<evidence type="ECO:0000259" key="7">
    <source>
        <dbReference type="Pfam" id="PF02769"/>
    </source>
</evidence>
<comment type="caution">
    <text evidence="9">The sequence shown here is derived from an EMBL/GenBank/DDBJ whole genome shotgun (WGS) entry which is preliminary data.</text>
</comment>
<keyword evidence="3" id="KW-0547">Nucleotide-binding</keyword>
<dbReference type="GO" id="GO:0004642">
    <property type="term" value="F:phosphoribosylformylglycinamidine synthase activity"/>
    <property type="evidence" value="ECO:0007669"/>
    <property type="project" value="TreeGrafter"/>
</dbReference>
<keyword evidence="1" id="KW-0436">Ligase</keyword>
<evidence type="ECO:0000313" key="10">
    <source>
        <dbReference type="Proteomes" id="UP000253490"/>
    </source>
</evidence>
<organism evidence="9 10">
    <name type="scientific">Alkalibaculum bacchi</name>
    <dbReference type="NCBI Taxonomy" id="645887"/>
    <lineage>
        <taxon>Bacteria</taxon>
        <taxon>Bacillati</taxon>
        <taxon>Bacillota</taxon>
        <taxon>Clostridia</taxon>
        <taxon>Eubacteriales</taxon>
        <taxon>Eubacteriaceae</taxon>
        <taxon>Alkalibaculum</taxon>
    </lineage>
</organism>
<dbReference type="InterPro" id="IPR010918">
    <property type="entry name" value="PurM-like_C_dom"/>
</dbReference>